<dbReference type="PANTHER" id="PTHR11742:SF103">
    <property type="entry name" value="ENDOPLASMIC RETICULUM MANNOSIDASE MNL2-RELATED"/>
    <property type="match status" value="1"/>
</dbReference>
<feature type="region of interest" description="Disordered" evidence="9">
    <location>
        <begin position="370"/>
        <end position="399"/>
    </location>
</feature>
<feature type="region of interest" description="Disordered" evidence="9">
    <location>
        <begin position="1"/>
        <end position="116"/>
    </location>
</feature>
<dbReference type="UniPathway" id="UPA00378"/>
<feature type="region of interest" description="Disordered" evidence="9">
    <location>
        <begin position="411"/>
        <end position="462"/>
    </location>
</feature>
<dbReference type="GO" id="GO:0036503">
    <property type="term" value="P:ERAD pathway"/>
    <property type="evidence" value="ECO:0007669"/>
    <property type="project" value="UniProtKB-ARBA"/>
</dbReference>
<dbReference type="InterPro" id="IPR012341">
    <property type="entry name" value="6hp_glycosidase-like_sf"/>
</dbReference>
<feature type="region of interest" description="Disordered" evidence="9">
    <location>
        <begin position="708"/>
        <end position="730"/>
    </location>
</feature>
<dbReference type="PANTHER" id="PTHR11742">
    <property type="entry name" value="MANNOSYL-OLIGOSACCHARIDE ALPHA-1,2-MANNOSIDASE-RELATED"/>
    <property type="match status" value="1"/>
</dbReference>
<dbReference type="InterPro" id="IPR001382">
    <property type="entry name" value="Glyco_hydro_47"/>
</dbReference>
<dbReference type="GeneID" id="54472320"/>
<feature type="compositionally biased region" description="Polar residues" evidence="9">
    <location>
        <begin position="53"/>
        <end position="67"/>
    </location>
</feature>
<name>A0A6A6PQM5_9PEZI</name>
<evidence type="ECO:0000256" key="3">
    <source>
        <dbReference type="ARBA" id="ARBA00007658"/>
    </source>
</evidence>
<dbReference type="GO" id="GO:0016020">
    <property type="term" value="C:membrane"/>
    <property type="evidence" value="ECO:0007669"/>
    <property type="project" value="InterPro"/>
</dbReference>
<dbReference type="GO" id="GO:0004571">
    <property type="term" value="F:mannosyl-oligosaccharide 1,2-alpha-mannosidase activity"/>
    <property type="evidence" value="ECO:0007669"/>
    <property type="project" value="InterPro"/>
</dbReference>
<dbReference type="RefSeq" id="XP_033588504.1">
    <property type="nucleotide sequence ID" value="XM_033731318.1"/>
</dbReference>
<dbReference type="AlphaFoldDB" id="A0A6A6PQM5"/>
<keyword evidence="6" id="KW-0106">Calcium</keyword>
<dbReference type="GO" id="GO:0005975">
    <property type="term" value="P:carbohydrate metabolic process"/>
    <property type="evidence" value="ECO:0007669"/>
    <property type="project" value="InterPro"/>
</dbReference>
<dbReference type="GO" id="GO:0005783">
    <property type="term" value="C:endoplasmic reticulum"/>
    <property type="evidence" value="ECO:0007669"/>
    <property type="project" value="TreeGrafter"/>
</dbReference>
<keyword evidence="6" id="KW-0479">Metal-binding</keyword>
<comment type="similarity">
    <text evidence="3 8">Belongs to the glycosyl hydrolase 47 family.</text>
</comment>
<feature type="compositionally biased region" description="Basic and acidic residues" evidence="9">
    <location>
        <begin position="674"/>
        <end position="683"/>
    </location>
</feature>
<evidence type="ECO:0000313" key="10">
    <source>
        <dbReference type="EMBL" id="KAF2481934.1"/>
    </source>
</evidence>
<feature type="region of interest" description="Disordered" evidence="9">
    <location>
        <begin position="643"/>
        <end position="683"/>
    </location>
</feature>
<dbReference type="InterPro" id="IPR050749">
    <property type="entry name" value="Glycosyl_Hydrolase_47"/>
</dbReference>
<dbReference type="Pfam" id="PF01532">
    <property type="entry name" value="Glyco_hydro_47"/>
    <property type="match status" value="1"/>
</dbReference>
<evidence type="ECO:0000256" key="7">
    <source>
        <dbReference type="PIRSR" id="PIRSR601382-3"/>
    </source>
</evidence>
<proteinExistence type="inferred from homology"/>
<evidence type="ECO:0000256" key="9">
    <source>
        <dbReference type="SAM" id="MobiDB-lite"/>
    </source>
</evidence>
<dbReference type="Proteomes" id="UP000799767">
    <property type="component" value="Unassembled WGS sequence"/>
</dbReference>
<comment type="pathway">
    <text evidence="2">Protein modification; protein glycosylation.</text>
</comment>
<dbReference type="OrthoDB" id="8118055at2759"/>
<comment type="cofactor">
    <cofactor evidence="1 6">
        <name>Ca(2+)</name>
        <dbReference type="ChEBI" id="CHEBI:29108"/>
    </cofactor>
</comment>
<dbReference type="GO" id="GO:0005509">
    <property type="term" value="F:calcium ion binding"/>
    <property type="evidence" value="ECO:0007669"/>
    <property type="project" value="InterPro"/>
</dbReference>
<evidence type="ECO:0000256" key="1">
    <source>
        <dbReference type="ARBA" id="ARBA00001913"/>
    </source>
</evidence>
<sequence length="876" mass="97015">MRPGVQQAPPPPPVPPVHHPYSPPAPPQPAPPPLSFDAPPSPLDKISLDADTLTGNNRIPTTNQDSSVLADAPPPPTPPEVPEHPTPPAPPISPNQHAVPYPNSPVDKESKPSSTSVTLHWSKQPELYPISSTIQLPTGTSIPMPRIEAQRNKLTMYGADKEKLAQIQEAAMHSWAGYRQFAFGHDEVMPVSGGTNDPFNGWGATLVDGLDTLWVMGLQRDFEEAVEQVRLIDFTTSLRSEIPLFETVIRYLGGLLGAYDVSGGQYRVLLDKAVELAEVLYGAFDTPNRVPITYYPWYRPKNSLGRRASSRSILAEIGTLELEFTRLAQLTGEPKYYDAVARVMDLFEESQDKMRIPGMWPTYIDASGCGKRVSTQSQDLPLSPQDKPPRLSSGLLSHTDGSVSHLPESFVNAAGHAPGSSDPDAVGKAPVGEPGLKRKRQLEEEQEVESELTPRTPPDDVCVPQGFVSISKSSNQMYTMGGASDSMYEYLPKEYLLLGGQVEKYKTMYLASMKVVIDKLLFKPMTETDEDILMLGNVDLKPDWSKPAAERELTEYFSPAIQHLSCFAGGMFAMGGVIFDQPEHVDIGSKLTEGCVWAYNVTATGIMPDMAGLMACEDLKSECKWNESAWWDVLDPYSATRLQGTTVSPPPPPMPPTVQKEALPPNTPVVADGPHPDLRDDSHANLEDATLDPLHPAVYKRQLEALSELPSQPSPSLLPDGEANLPDLASPYDLPTPTKSNAPLSHEDYVKKKIECEGIPPGFTHITDRRYQLRPEAIESVFYMYRITGDPHWREVGWNMWKAVEQHARARYGYSTVSDVTDTESALDDSMESFWLAETLKYFYLLFDDPDNWSLDRWVLNTEAHLFRRPEFDFAA</sequence>
<dbReference type="SUPFAM" id="SSF48225">
    <property type="entry name" value="Seven-hairpin glycosidases"/>
    <property type="match status" value="1"/>
</dbReference>
<accession>A0A6A6PQM5</accession>
<evidence type="ECO:0000256" key="5">
    <source>
        <dbReference type="ARBA" id="ARBA00023157"/>
    </source>
</evidence>
<dbReference type="InterPro" id="IPR036026">
    <property type="entry name" value="Seven-hairpin_glycosidases"/>
</dbReference>
<feature type="compositionally biased region" description="Pro residues" evidence="9">
    <location>
        <begin position="72"/>
        <end position="93"/>
    </location>
</feature>
<organism evidence="10 11">
    <name type="scientific">Neohortaea acidophila</name>
    <dbReference type="NCBI Taxonomy" id="245834"/>
    <lineage>
        <taxon>Eukaryota</taxon>
        <taxon>Fungi</taxon>
        <taxon>Dikarya</taxon>
        <taxon>Ascomycota</taxon>
        <taxon>Pezizomycotina</taxon>
        <taxon>Dothideomycetes</taxon>
        <taxon>Dothideomycetidae</taxon>
        <taxon>Mycosphaerellales</taxon>
        <taxon>Teratosphaeriaceae</taxon>
        <taxon>Neohortaea</taxon>
    </lineage>
</organism>
<keyword evidence="8" id="KW-0326">Glycosidase</keyword>
<dbReference type="EMBL" id="MU001637">
    <property type="protein sequence ID" value="KAF2481934.1"/>
    <property type="molecule type" value="Genomic_DNA"/>
</dbReference>
<feature type="binding site" evidence="6">
    <location>
        <position position="862"/>
    </location>
    <ligand>
        <name>Ca(2+)</name>
        <dbReference type="ChEBI" id="CHEBI:29108"/>
    </ligand>
</feature>
<keyword evidence="11" id="KW-1185">Reference proteome</keyword>
<dbReference type="PRINTS" id="PR00747">
    <property type="entry name" value="GLYHDRLASE47"/>
</dbReference>
<evidence type="ECO:0000256" key="4">
    <source>
        <dbReference type="ARBA" id="ARBA00022801"/>
    </source>
</evidence>
<keyword evidence="4 8" id="KW-0378">Hydrolase</keyword>
<reference evidence="10" key="1">
    <citation type="journal article" date="2020" name="Stud. Mycol.">
        <title>101 Dothideomycetes genomes: a test case for predicting lifestyles and emergence of pathogens.</title>
        <authorList>
            <person name="Haridas S."/>
            <person name="Albert R."/>
            <person name="Binder M."/>
            <person name="Bloem J."/>
            <person name="Labutti K."/>
            <person name="Salamov A."/>
            <person name="Andreopoulos B."/>
            <person name="Baker S."/>
            <person name="Barry K."/>
            <person name="Bills G."/>
            <person name="Bluhm B."/>
            <person name="Cannon C."/>
            <person name="Castanera R."/>
            <person name="Culley D."/>
            <person name="Daum C."/>
            <person name="Ezra D."/>
            <person name="Gonzalez J."/>
            <person name="Henrissat B."/>
            <person name="Kuo A."/>
            <person name="Liang C."/>
            <person name="Lipzen A."/>
            <person name="Lutzoni F."/>
            <person name="Magnuson J."/>
            <person name="Mondo S."/>
            <person name="Nolan M."/>
            <person name="Ohm R."/>
            <person name="Pangilinan J."/>
            <person name="Park H.-J."/>
            <person name="Ramirez L."/>
            <person name="Alfaro M."/>
            <person name="Sun H."/>
            <person name="Tritt A."/>
            <person name="Yoshinaga Y."/>
            <person name="Zwiers L.-H."/>
            <person name="Turgeon B."/>
            <person name="Goodwin S."/>
            <person name="Spatafora J."/>
            <person name="Crous P."/>
            <person name="Grigoriev I."/>
        </authorList>
    </citation>
    <scope>NUCLEOTIDE SEQUENCE</scope>
    <source>
        <strain evidence="10">CBS 113389</strain>
    </source>
</reference>
<protein>
    <recommendedName>
        <fullName evidence="8">alpha-1,2-Mannosidase</fullName>
        <ecNumber evidence="8">3.2.1.-</ecNumber>
    </recommendedName>
</protein>
<evidence type="ECO:0000256" key="2">
    <source>
        <dbReference type="ARBA" id="ARBA00004922"/>
    </source>
</evidence>
<evidence type="ECO:0000256" key="8">
    <source>
        <dbReference type="RuleBase" id="RU361193"/>
    </source>
</evidence>
<evidence type="ECO:0000256" key="6">
    <source>
        <dbReference type="PIRSR" id="PIRSR601382-2"/>
    </source>
</evidence>
<feature type="disulfide bond" evidence="7">
    <location>
        <begin position="566"/>
        <end position="595"/>
    </location>
</feature>
<keyword evidence="5 7" id="KW-1015">Disulfide bond</keyword>
<feature type="compositionally biased region" description="Low complexity" evidence="9">
    <location>
        <begin position="708"/>
        <end position="719"/>
    </location>
</feature>
<dbReference type="EC" id="3.2.1.-" evidence="8"/>
<gene>
    <name evidence="10" type="ORF">BDY17DRAFT_253158</name>
</gene>
<dbReference type="Gene3D" id="1.50.10.10">
    <property type="match status" value="3"/>
</dbReference>
<evidence type="ECO:0000313" key="11">
    <source>
        <dbReference type="Proteomes" id="UP000799767"/>
    </source>
</evidence>
<feature type="compositionally biased region" description="Pro residues" evidence="9">
    <location>
        <begin position="8"/>
        <end position="42"/>
    </location>
</feature>